<dbReference type="RefSeq" id="WP_271427464.1">
    <property type="nucleotide sequence ID" value="NZ_JAQIPB010000002.1"/>
</dbReference>
<dbReference type="GO" id="GO:0106361">
    <property type="term" value="F:protein-arginine rhamnosyltransferase activity"/>
    <property type="evidence" value="ECO:0007669"/>
    <property type="project" value="InterPro"/>
</dbReference>
<evidence type="ECO:0000256" key="2">
    <source>
        <dbReference type="ARBA" id="ARBA00022679"/>
    </source>
</evidence>
<dbReference type="AlphaFoldDB" id="A0AAE3N7C7"/>
<evidence type="ECO:0000256" key="4">
    <source>
        <dbReference type="ARBA" id="ARBA00024346"/>
    </source>
</evidence>
<dbReference type="PIRSF" id="PIRSF015557">
    <property type="entry name" value="UCP015557"/>
    <property type="match status" value="1"/>
</dbReference>
<comment type="function">
    <text evidence="3">Protein-arginine rhamnosyltransferase that catalyzes the transfer of a single rhamnose to elongation factor P (EF-P) on 'Lys-32', a modification required for EF-P-dependent rescue of polyproline stalled ribosomes.</text>
</comment>
<accession>A0AAE3N7C7</accession>
<comment type="caution">
    <text evidence="8">The sequence shown here is derived from an EMBL/GenBank/DDBJ whole genome shotgun (WGS) entry which is preliminary data.</text>
</comment>
<evidence type="ECO:0000256" key="7">
    <source>
        <dbReference type="ARBA" id="ARBA00048472"/>
    </source>
</evidence>
<evidence type="ECO:0000313" key="8">
    <source>
        <dbReference type="EMBL" id="MDA7416238.1"/>
    </source>
</evidence>
<proteinExistence type="inferred from homology"/>
<evidence type="ECO:0000256" key="5">
    <source>
        <dbReference type="ARBA" id="ARBA00024416"/>
    </source>
</evidence>
<keyword evidence="2" id="KW-0808">Transferase</keyword>
<dbReference type="Pfam" id="PF10093">
    <property type="entry name" value="EarP"/>
    <property type="match status" value="1"/>
</dbReference>
<evidence type="ECO:0000313" key="9">
    <source>
        <dbReference type="Proteomes" id="UP001212602"/>
    </source>
</evidence>
<organism evidence="8 9">
    <name type="scientific">Xenophilus arseniciresistens</name>
    <dbReference type="NCBI Taxonomy" id="1283306"/>
    <lineage>
        <taxon>Bacteria</taxon>
        <taxon>Pseudomonadati</taxon>
        <taxon>Pseudomonadota</taxon>
        <taxon>Betaproteobacteria</taxon>
        <taxon>Burkholderiales</taxon>
        <taxon>Comamonadaceae</taxon>
        <taxon>Xenophilus</taxon>
    </lineage>
</organism>
<dbReference type="NCBIfam" id="TIGR03837">
    <property type="entry name" value="efp_Arg_rhamno"/>
    <property type="match status" value="1"/>
</dbReference>
<gene>
    <name evidence="8" type="primary">earP</name>
    <name evidence="8" type="ORF">PGB34_07665</name>
</gene>
<dbReference type="InterPro" id="IPR016633">
    <property type="entry name" value="EarP"/>
</dbReference>
<dbReference type="EMBL" id="JAQIPB010000002">
    <property type="protein sequence ID" value="MDA7416238.1"/>
    <property type="molecule type" value="Genomic_DNA"/>
</dbReference>
<evidence type="ECO:0000256" key="1">
    <source>
        <dbReference type="ARBA" id="ARBA00022676"/>
    </source>
</evidence>
<reference evidence="8" key="1">
    <citation type="submission" date="2023-01" db="EMBL/GenBank/DDBJ databases">
        <title>Xenophilus mangrovi sp. nov., isolated from soil of Mangrove nature reserve.</title>
        <authorList>
            <person name="Xu S."/>
            <person name="Liu Z."/>
            <person name="Xu Y."/>
        </authorList>
    </citation>
    <scope>NUCLEOTIDE SEQUENCE</scope>
    <source>
        <strain evidence="8">YW8</strain>
    </source>
</reference>
<keyword evidence="9" id="KW-1185">Reference proteome</keyword>
<keyword evidence="8" id="KW-0648">Protein biosynthesis</keyword>
<dbReference type="GO" id="GO:0003746">
    <property type="term" value="F:translation elongation factor activity"/>
    <property type="evidence" value="ECO:0007669"/>
    <property type="project" value="UniProtKB-KW"/>
</dbReference>
<keyword evidence="1" id="KW-0328">Glycosyltransferase</keyword>
<comment type="catalytic activity">
    <reaction evidence="7">
        <text>dTDP-beta-L-rhamnose + L-arginyl-[protein] = N(omega)-(alpha-L-rhamnosyl)-L-arginyl-[protein] + dTDP + H(+)</text>
        <dbReference type="Rhea" id="RHEA:66692"/>
        <dbReference type="Rhea" id="RHEA-COMP:10532"/>
        <dbReference type="Rhea" id="RHEA-COMP:17096"/>
        <dbReference type="ChEBI" id="CHEBI:15378"/>
        <dbReference type="ChEBI" id="CHEBI:29965"/>
        <dbReference type="ChEBI" id="CHEBI:57510"/>
        <dbReference type="ChEBI" id="CHEBI:58369"/>
        <dbReference type="ChEBI" id="CHEBI:167445"/>
    </reaction>
    <physiologicalReaction direction="left-to-right" evidence="7">
        <dbReference type="Rhea" id="RHEA:66693"/>
    </physiologicalReaction>
</comment>
<evidence type="ECO:0000256" key="3">
    <source>
        <dbReference type="ARBA" id="ARBA00024303"/>
    </source>
</evidence>
<sequence>MKWDIFCRVIDNHGDLGVCWRLARQLAAKGESVRLWVDDAQALAWMAPGGTGAVQLVRWGDAQAEAQALARPAPEVLIEAFGCDPAPALVAHFAQAAQAEGAAPHAWINLEYLSAEPVVERLHGLPSLVFSGPGAGLKKHFFYPGFTPGTGGLLREADLAQRQARFDRAAWLARHGIAPGPQERLFSLFCYEPPALGALLAQLAQGPQPTRLLVTPGRAAAAVRQVLAAQTPGGPAAGPHEQAWGWLTLQFLPALPQAGYDELLWACDLNFVRGEDSFVRAHWAAAPLVWHIYPQDEDDAHHAKLQAWLDWLQAPNSLRAFHRAWNGVGQADAALRAVDALADPATLGAWRSCLDAARARLLAQPDLLTQLQAFVKQKS</sequence>
<evidence type="ECO:0000256" key="6">
    <source>
        <dbReference type="ARBA" id="ARBA00030025"/>
    </source>
</evidence>
<keyword evidence="8" id="KW-0251">Elongation factor</keyword>
<comment type="similarity">
    <text evidence="4">Belongs to the glycosyltransferase 104 family.</text>
</comment>
<protein>
    <recommendedName>
        <fullName evidence="5">Protein-arginine rhamnosyltransferase</fullName>
    </recommendedName>
    <alternativeName>
        <fullName evidence="6">EF-P arginine rhamnosyltransferase</fullName>
    </alternativeName>
</protein>
<name>A0AAE3N7C7_9BURK</name>
<dbReference type="Proteomes" id="UP001212602">
    <property type="component" value="Unassembled WGS sequence"/>
</dbReference>